<reference evidence="2 3" key="4">
    <citation type="journal article" date="2011" name="BMC Genomics">
        <title>RNA-Seq improves annotation of protein-coding genes in the cucumber genome.</title>
        <authorList>
            <person name="Li Z."/>
            <person name="Zhang Z."/>
            <person name="Yan P."/>
            <person name="Huang S."/>
            <person name="Fei Z."/>
            <person name="Lin K."/>
        </authorList>
    </citation>
    <scope>NUCLEOTIDE SEQUENCE [LARGE SCALE GENOMIC DNA]</scope>
    <source>
        <strain evidence="3">cv. 9930</strain>
    </source>
</reference>
<evidence type="ECO:0000313" key="2">
    <source>
        <dbReference type="EMBL" id="KGN58292.1"/>
    </source>
</evidence>
<proteinExistence type="predicted"/>
<reference evidence="2 3" key="2">
    <citation type="journal article" date="2009" name="PLoS ONE">
        <title>An integrated genetic and cytogenetic map of the cucumber genome.</title>
        <authorList>
            <person name="Ren Y."/>
            <person name="Zhang Z."/>
            <person name="Liu J."/>
            <person name="Staub J.E."/>
            <person name="Han Y."/>
            <person name="Cheng Z."/>
            <person name="Li X."/>
            <person name="Lu J."/>
            <person name="Miao H."/>
            <person name="Kang H."/>
            <person name="Xie B."/>
            <person name="Gu X."/>
            <person name="Wang X."/>
            <person name="Du Y."/>
            <person name="Jin W."/>
            <person name="Huang S."/>
        </authorList>
    </citation>
    <scope>NUCLEOTIDE SEQUENCE [LARGE SCALE GENOMIC DNA]</scope>
    <source>
        <strain evidence="3">cv. 9930</strain>
    </source>
</reference>
<gene>
    <name evidence="2" type="ORF">Csa_3G608710</name>
</gene>
<reference evidence="2 3" key="1">
    <citation type="journal article" date="2009" name="Nat. Genet.">
        <title>The genome of the cucumber, Cucumis sativus L.</title>
        <authorList>
            <person name="Huang S."/>
            <person name="Li R."/>
            <person name="Zhang Z."/>
            <person name="Li L."/>
            <person name="Gu X."/>
            <person name="Fan W."/>
            <person name="Lucas W.J."/>
            <person name="Wang X."/>
            <person name="Xie B."/>
            <person name="Ni P."/>
            <person name="Ren Y."/>
            <person name="Zhu H."/>
            <person name="Li J."/>
            <person name="Lin K."/>
            <person name="Jin W."/>
            <person name="Fei Z."/>
            <person name="Li G."/>
            <person name="Staub J."/>
            <person name="Kilian A."/>
            <person name="van der Vossen E.A."/>
            <person name="Wu Y."/>
            <person name="Guo J."/>
            <person name="He J."/>
            <person name="Jia Z."/>
            <person name="Ren Y."/>
            <person name="Tian G."/>
            <person name="Lu Y."/>
            <person name="Ruan J."/>
            <person name="Qian W."/>
            <person name="Wang M."/>
            <person name="Huang Q."/>
            <person name="Li B."/>
            <person name="Xuan Z."/>
            <person name="Cao J."/>
            <person name="Asan"/>
            <person name="Wu Z."/>
            <person name="Zhang J."/>
            <person name="Cai Q."/>
            <person name="Bai Y."/>
            <person name="Zhao B."/>
            <person name="Han Y."/>
            <person name="Li Y."/>
            <person name="Li X."/>
            <person name="Wang S."/>
            <person name="Shi Q."/>
            <person name="Liu S."/>
            <person name="Cho W.K."/>
            <person name="Kim J.Y."/>
            <person name="Xu Y."/>
            <person name="Heller-Uszynska K."/>
            <person name="Miao H."/>
            <person name="Cheng Z."/>
            <person name="Zhang S."/>
            <person name="Wu J."/>
            <person name="Yang Y."/>
            <person name="Kang H."/>
            <person name="Li M."/>
            <person name="Liang H."/>
            <person name="Ren X."/>
            <person name="Shi Z."/>
            <person name="Wen M."/>
            <person name="Jian M."/>
            <person name="Yang H."/>
            <person name="Zhang G."/>
            <person name="Yang Z."/>
            <person name="Chen R."/>
            <person name="Liu S."/>
            <person name="Li J."/>
            <person name="Ma L."/>
            <person name="Liu H."/>
            <person name="Zhou Y."/>
            <person name="Zhao J."/>
            <person name="Fang X."/>
            <person name="Li G."/>
            <person name="Fang L."/>
            <person name="Li Y."/>
            <person name="Liu D."/>
            <person name="Zheng H."/>
            <person name="Zhang Y."/>
            <person name="Qin N."/>
            <person name="Li Z."/>
            <person name="Yang G."/>
            <person name="Yang S."/>
            <person name="Bolund L."/>
            <person name="Kristiansen K."/>
            <person name="Zheng H."/>
            <person name="Li S."/>
            <person name="Zhang X."/>
            <person name="Yang H."/>
            <person name="Wang J."/>
            <person name="Sun R."/>
            <person name="Zhang B."/>
            <person name="Jiang S."/>
            <person name="Wang J."/>
            <person name="Du Y."/>
            <person name="Li S."/>
        </authorList>
    </citation>
    <scope>NUCLEOTIDE SEQUENCE [LARGE SCALE GENOMIC DNA]</scope>
    <source>
        <strain evidence="3">cv. 9930</strain>
    </source>
</reference>
<feature type="region of interest" description="Disordered" evidence="1">
    <location>
        <begin position="97"/>
        <end position="119"/>
    </location>
</feature>
<organism evidence="2 3">
    <name type="scientific">Cucumis sativus</name>
    <name type="common">Cucumber</name>
    <dbReference type="NCBI Taxonomy" id="3659"/>
    <lineage>
        <taxon>Eukaryota</taxon>
        <taxon>Viridiplantae</taxon>
        <taxon>Streptophyta</taxon>
        <taxon>Embryophyta</taxon>
        <taxon>Tracheophyta</taxon>
        <taxon>Spermatophyta</taxon>
        <taxon>Magnoliopsida</taxon>
        <taxon>eudicotyledons</taxon>
        <taxon>Gunneridae</taxon>
        <taxon>Pentapetalae</taxon>
        <taxon>rosids</taxon>
        <taxon>fabids</taxon>
        <taxon>Cucurbitales</taxon>
        <taxon>Cucurbitaceae</taxon>
        <taxon>Benincaseae</taxon>
        <taxon>Cucumis</taxon>
    </lineage>
</organism>
<keyword evidence="3" id="KW-1185">Reference proteome</keyword>
<evidence type="ECO:0000256" key="1">
    <source>
        <dbReference type="SAM" id="MobiDB-lite"/>
    </source>
</evidence>
<reference evidence="2 3" key="3">
    <citation type="journal article" date="2010" name="BMC Genomics">
        <title>Transcriptome sequencing and comparative analysis of cucumber flowers with different sex types.</title>
        <authorList>
            <person name="Guo S."/>
            <person name="Zheng Y."/>
            <person name="Joung J.G."/>
            <person name="Liu S."/>
            <person name="Zhang Z."/>
            <person name="Crasta O.R."/>
            <person name="Sobral B.W."/>
            <person name="Xu Y."/>
            <person name="Huang S."/>
            <person name="Fei Z."/>
        </authorList>
    </citation>
    <scope>NUCLEOTIDE SEQUENCE [LARGE SCALE GENOMIC DNA]</scope>
    <source>
        <strain evidence="3">cv. 9930</strain>
    </source>
</reference>
<sequence length="130" mass="14507">MGGFGLACYVSLGLNLPHRNVVAHDFLCQILKKVSLHKTQLPTNIAEANGEDGWSIFQNLSILETCRSRRPSLLIICLDWLTWMVLDAFVGGAMNRKGKRESLGRGSSQDGSDYGQLRGNGFPQWYHKVQ</sequence>
<evidence type="ECO:0000313" key="3">
    <source>
        <dbReference type="Proteomes" id="UP000029981"/>
    </source>
</evidence>
<dbReference type="Gramene" id="KGN58292">
    <property type="protein sequence ID" value="KGN58292"/>
    <property type="gene ID" value="Csa_3G608710"/>
</dbReference>
<name>A0A0A0LC60_CUCSA</name>
<dbReference type="AlphaFoldDB" id="A0A0A0LC60"/>
<dbReference type="Proteomes" id="UP000029981">
    <property type="component" value="Chromosome 3"/>
</dbReference>
<dbReference type="EMBL" id="CM002924">
    <property type="protein sequence ID" value="KGN58292.1"/>
    <property type="molecule type" value="Genomic_DNA"/>
</dbReference>
<accession>A0A0A0LC60</accession>
<protein>
    <submittedName>
        <fullName evidence="2">Uncharacterized protein</fullName>
    </submittedName>
</protein>